<reference evidence="2 3" key="1">
    <citation type="submission" date="2020-02" db="EMBL/GenBank/DDBJ databases">
        <title>Draft genome sequence of Lactococcus sp. Hs30E4-3.</title>
        <authorList>
            <person name="Noda S."/>
            <person name="Yuki M."/>
            <person name="Ohkuma M."/>
        </authorList>
    </citation>
    <scope>NUCLEOTIDE SEQUENCE [LARGE SCALE GENOMIC DNA]</scope>
    <source>
        <strain evidence="2 3">Hs30E4-3</strain>
    </source>
</reference>
<dbReference type="GO" id="GO:0034069">
    <property type="term" value="F:aminoglycoside N-acetyltransferase activity"/>
    <property type="evidence" value="ECO:0007669"/>
    <property type="project" value="TreeGrafter"/>
</dbReference>
<dbReference type="RefSeq" id="WP_172207459.1">
    <property type="nucleotide sequence ID" value="NZ_BLLI01000004.1"/>
</dbReference>
<feature type="domain" description="Eis-like acetyltransferase" evidence="1">
    <location>
        <begin position="164"/>
        <end position="269"/>
    </location>
</feature>
<dbReference type="Pfam" id="PF17668">
    <property type="entry name" value="Acetyltransf_17"/>
    <property type="match status" value="1"/>
</dbReference>
<comment type="caution">
    <text evidence="2">The sequence shown here is derived from an EMBL/GenBank/DDBJ whole genome shotgun (WGS) entry which is preliminary data.</text>
</comment>
<accession>A0A6A0BBA3</accession>
<dbReference type="InterPro" id="IPR051554">
    <property type="entry name" value="Acetyltransferase_Eis"/>
</dbReference>
<evidence type="ECO:0000313" key="2">
    <source>
        <dbReference type="EMBL" id="GFH41748.1"/>
    </source>
</evidence>
<protein>
    <submittedName>
        <fullName evidence="2">Acetyltransferase</fullName>
    </submittedName>
</protein>
<dbReference type="Gene3D" id="3.40.630.30">
    <property type="match status" value="2"/>
</dbReference>
<dbReference type="InterPro" id="IPR041380">
    <property type="entry name" value="Acetyltransf_17"/>
</dbReference>
<evidence type="ECO:0000259" key="1">
    <source>
        <dbReference type="Pfam" id="PF17668"/>
    </source>
</evidence>
<dbReference type="AlphaFoldDB" id="A0A6A0BBA3"/>
<keyword evidence="3" id="KW-1185">Reference proteome</keyword>
<dbReference type="GO" id="GO:0030649">
    <property type="term" value="P:aminoglycoside antibiotic catabolic process"/>
    <property type="evidence" value="ECO:0007669"/>
    <property type="project" value="TreeGrafter"/>
</dbReference>
<organism evidence="2 3">
    <name type="scientific">Pseudolactococcus hodotermopsidis</name>
    <dbReference type="NCBI Taxonomy" id="2709157"/>
    <lineage>
        <taxon>Bacteria</taxon>
        <taxon>Bacillati</taxon>
        <taxon>Bacillota</taxon>
        <taxon>Bacilli</taxon>
        <taxon>Lactobacillales</taxon>
        <taxon>Streptococcaceae</taxon>
        <taxon>Pseudolactococcus</taxon>
    </lineage>
</organism>
<dbReference type="InterPro" id="IPR016181">
    <property type="entry name" value="Acyl_CoA_acyltransferase"/>
</dbReference>
<dbReference type="Proteomes" id="UP000480303">
    <property type="component" value="Unassembled WGS sequence"/>
</dbReference>
<dbReference type="Gene3D" id="3.30.1050.10">
    <property type="entry name" value="SCP2 sterol-binding domain"/>
    <property type="match status" value="1"/>
</dbReference>
<dbReference type="Pfam" id="PF13527">
    <property type="entry name" value="Acetyltransf_9"/>
    <property type="match status" value="1"/>
</dbReference>
<dbReference type="SUPFAM" id="SSF55729">
    <property type="entry name" value="Acyl-CoA N-acyltransferases (Nat)"/>
    <property type="match status" value="1"/>
</dbReference>
<keyword evidence="2" id="KW-0808">Transferase</keyword>
<dbReference type="PANTHER" id="PTHR37817:SF1">
    <property type="entry name" value="N-ACETYLTRANSFERASE EIS"/>
    <property type="match status" value="1"/>
</dbReference>
<name>A0A6A0BBA3_9LACT</name>
<proteinExistence type="predicted"/>
<gene>
    <name evidence="2" type="primary">ybhD</name>
    <name evidence="2" type="ORF">Hs30E_02990</name>
</gene>
<evidence type="ECO:0000313" key="3">
    <source>
        <dbReference type="Proteomes" id="UP000480303"/>
    </source>
</evidence>
<dbReference type="InterPro" id="IPR036527">
    <property type="entry name" value="SCP2_sterol-bd_dom_sf"/>
</dbReference>
<dbReference type="EMBL" id="BLLI01000004">
    <property type="protein sequence ID" value="GFH41748.1"/>
    <property type="molecule type" value="Genomic_DNA"/>
</dbReference>
<dbReference type="PANTHER" id="PTHR37817">
    <property type="entry name" value="N-ACETYLTRANSFERASE EIS"/>
    <property type="match status" value="1"/>
</dbReference>
<sequence>MKTDDFLKLVTYAFHKIPTGGDRAFNKLLTQSKVHFHAENDNLTSMIVDTHFQVTFHDKVAAMSGIGYVASYPEYRGNGAVSDLMKEILRDNYENGTIFSYLAPFSYEFYGKFGYTYIFNQKHYEISVADFPLGARTNLLVKRLSFEEAKADLATVYGQIDQQGSLVRGDFEWAYYFSYKKQPHFALFYDYDVPKGYVIYDFSDMNFVIHELIFLDNVVKKAIYRFISSHAGAFDTVSYTAPETENLEVDMKEPSRAQIALRPYMMARLVNLAEFLKTFDLKFDRKITVIDDILPQNNLTFGEGDEVTLTIAELTRLVMKDVVLREYF</sequence>